<organism evidence="15">
    <name type="scientific">Phaeodactylum tricornutum</name>
    <name type="common">Diatom</name>
    <dbReference type="NCBI Taxonomy" id="2850"/>
    <lineage>
        <taxon>Eukaryota</taxon>
        <taxon>Sar</taxon>
        <taxon>Stramenopiles</taxon>
        <taxon>Ochrophyta</taxon>
        <taxon>Bacillariophyta</taxon>
        <taxon>Bacillariophyceae</taxon>
        <taxon>Bacillariophycidae</taxon>
        <taxon>Naviculales</taxon>
        <taxon>Phaeodactylaceae</taxon>
        <taxon>Phaeodactylum</taxon>
    </lineage>
</organism>
<keyword evidence="11" id="KW-0325">Glycoprotein</keyword>
<evidence type="ECO:0000259" key="14">
    <source>
        <dbReference type="Pfam" id="PF17039"/>
    </source>
</evidence>
<feature type="domain" description="Fucosyltransferase N-terminal" evidence="14">
    <location>
        <begin position="98"/>
        <end position="229"/>
    </location>
</feature>
<sequence length="481" mass="56232">MSLRKRGGDGSPDDLTTRRHGDRLSWGHLMHGVKAKSRCLGRIRSLVPCRLLIILSVLLGVCFMYVRTNSVLWVDPVRPDSTVTSETFTTIAPDAPLKHILYFTPYWDGKDYHFGTGQEPFLQANCPVNRCFATIDRGHLPTLADFDAFLVHAHYDHIRVSEFRNISTWRQPHHRFVLLAMESPDYGSPRIPARPFELDYREGTVDPFDDFFHWTMSYRWDSDLPRPYGWFQDRQSTEFYPSLPKSWKPYDEAEFLRWLPRQPPAFRQLARRPQKVAWVVSNCNAASGRDDYVRELQKYIPVDVFGRCSGTPCDQPYNSIQVDNCTVRVRDDYKFYLGFENTFCNDYATEKFFGRVGNNLVVTMGQANYSRLAPPHSHLDVRDFPSPRALAERLRYLDQNDTAYLSYFWWHAHYRVYPAHLAQKPREEHFSRSMCKLCERLHAPEAERAAPTYSDLQTWWTEPSECGKQQRAVTASWKFDP</sequence>
<evidence type="ECO:0000259" key="13">
    <source>
        <dbReference type="Pfam" id="PF00852"/>
    </source>
</evidence>
<accession>A0A8J9S1H5</accession>
<evidence type="ECO:0000313" key="15">
    <source>
        <dbReference type="EMBL" id="CAG9279037.1"/>
    </source>
</evidence>
<comment type="subcellular location">
    <subcellularLocation>
        <location evidence="1">Golgi apparatus membrane</location>
        <topology evidence="1">Single-pass type II membrane protein</topology>
    </subcellularLocation>
    <subcellularLocation>
        <location evidence="12">Golgi apparatus</location>
        <location evidence="12">Golgi stack membrane</location>
        <topology evidence="12">Single-pass type II membrane protein</topology>
    </subcellularLocation>
</comment>
<evidence type="ECO:0000256" key="12">
    <source>
        <dbReference type="RuleBase" id="RU003832"/>
    </source>
</evidence>
<dbReference type="GO" id="GO:0032580">
    <property type="term" value="C:Golgi cisterna membrane"/>
    <property type="evidence" value="ECO:0007669"/>
    <property type="project" value="UniProtKB-SubCell"/>
</dbReference>
<dbReference type="EMBL" id="OU594952">
    <property type="protein sequence ID" value="CAG9279037.1"/>
    <property type="molecule type" value="Genomic_DNA"/>
</dbReference>
<dbReference type="FunFam" id="3.40.50.11660:FF:000004">
    <property type="entry name" value="Glycoprotein 3-alpha-L-fucosyltransferase A"/>
    <property type="match status" value="1"/>
</dbReference>
<evidence type="ECO:0000256" key="9">
    <source>
        <dbReference type="ARBA" id="ARBA00023034"/>
    </source>
</evidence>
<dbReference type="PANTHER" id="PTHR48438:SF1">
    <property type="entry name" value="ALPHA-(1,3)-FUCOSYLTRANSFERASE C-RELATED"/>
    <property type="match status" value="1"/>
</dbReference>
<evidence type="ECO:0000256" key="3">
    <source>
        <dbReference type="ARBA" id="ARBA00008919"/>
    </source>
</evidence>
<dbReference type="GO" id="GO:0000139">
    <property type="term" value="C:Golgi membrane"/>
    <property type="evidence" value="ECO:0007669"/>
    <property type="project" value="UniProtKB-SubCell"/>
</dbReference>
<proteinExistence type="inferred from homology"/>
<evidence type="ECO:0000256" key="1">
    <source>
        <dbReference type="ARBA" id="ARBA00004323"/>
    </source>
</evidence>
<evidence type="ECO:0000256" key="6">
    <source>
        <dbReference type="ARBA" id="ARBA00022692"/>
    </source>
</evidence>
<dbReference type="InterPro" id="IPR055270">
    <property type="entry name" value="Glyco_tran_10_C"/>
</dbReference>
<protein>
    <recommendedName>
        <fullName evidence="12">Fucosyltransferase</fullName>
        <ecNumber evidence="12">2.4.1.-</ecNumber>
    </recommendedName>
</protein>
<keyword evidence="6 12" id="KW-0812">Transmembrane</keyword>
<evidence type="ECO:0000256" key="11">
    <source>
        <dbReference type="ARBA" id="ARBA00023180"/>
    </source>
</evidence>
<dbReference type="GO" id="GO:0008417">
    <property type="term" value="F:fucosyltransferase activity"/>
    <property type="evidence" value="ECO:0007669"/>
    <property type="project" value="InterPro"/>
</dbReference>
<evidence type="ECO:0000256" key="10">
    <source>
        <dbReference type="ARBA" id="ARBA00023136"/>
    </source>
</evidence>
<keyword evidence="10 12" id="KW-0472">Membrane</keyword>
<name>A0A8J9S1H5_PHATR</name>
<dbReference type="Gene3D" id="3.40.50.11660">
    <property type="entry name" value="Glycosyl transferase family 10, C-terminal domain"/>
    <property type="match status" value="1"/>
</dbReference>
<dbReference type="PANTHER" id="PTHR48438">
    <property type="entry name" value="ALPHA-(1,3)-FUCOSYLTRANSFERASE C-RELATED"/>
    <property type="match status" value="1"/>
</dbReference>
<evidence type="ECO:0000256" key="4">
    <source>
        <dbReference type="ARBA" id="ARBA00022676"/>
    </source>
</evidence>
<dbReference type="InterPro" id="IPR001503">
    <property type="entry name" value="Glyco_trans_10"/>
</dbReference>
<feature type="domain" description="Fucosyltransferase C-terminal" evidence="13">
    <location>
        <begin position="271"/>
        <end position="459"/>
    </location>
</feature>
<keyword evidence="4 12" id="KW-0328">Glycosyltransferase</keyword>
<dbReference type="Pfam" id="PF00852">
    <property type="entry name" value="Glyco_transf_10"/>
    <property type="match status" value="1"/>
</dbReference>
<dbReference type="UniPathway" id="UPA00378"/>
<keyword evidence="8 12" id="KW-1133">Transmembrane helix</keyword>
<reference evidence="15" key="1">
    <citation type="submission" date="2022-02" db="EMBL/GenBank/DDBJ databases">
        <authorList>
            <person name="Giguere J D."/>
        </authorList>
    </citation>
    <scope>NUCLEOTIDE SEQUENCE</scope>
    <source>
        <strain evidence="15">CCAP 1055/1</strain>
    </source>
</reference>
<dbReference type="AlphaFoldDB" id="A0A8J9S1H5"/>
<keyword evidence="9 12" id="KW-0333">Golgi apparatus</keyword>
<dbReference type="Proteomes" id="UP000836788">
    <property type="component" value="Chromosome 11"/>
</dbReference>
<evidence type="ECO:0000256" key="8">
    <source>
        <dbReference type="ARBA" id="ARBA00022989"/>
    </source>
</evidence>
<comment type="similarity">
    <text evidence="3 12">Belongs to the glycosyltransferase 10 family.</text>
</comment>
<dbReference type="EC" id="2.4.1.-" evidence="12"/>
<dbReference type="InterPro" id="IPR038577">
    <property type="entry name" value="GT10-like_C_sf"/>
</dbReference>
<comment type="pathway">
    <text evidence="2">Protein modification; protein glycosylation.</text>
</comment>
<gene>
    <name evidence="15" type="ORF">PTTT1_LOCUS8806</name>
</gene>
<feature type="transmembrane region" description="Helical" evidence="12">
    <location>
        <begin position="46"/>
        <end position="66"/>
    </location>
</feature>
<evidence type="ECO:0000256" key="7">
    <source>
        <dbReference type="ARBA" id="ARBA00022968"/>
    </source>
</evidence>
<dbReference type="SUPFAM" id="SSF53756">
    <property type="entry name" value="UDP-Glycosyltransferase/glycogen phosphorylase"/>
    <property type="match status" value="1"/>
</dbReference>
<evidence type="ECO:0000256" key="2">
    <source>
        <dbReference type="ARBA" id="ARBA00004922"/>
    </source>
</evidence>
<keyword evidence="7" id="KW-0735">Signal-anchor</keyword>
<dbReference type="Pfam" id="PF17039">
    <property type="entry name" value="Glyco_tran_10_N"/>
    <property type="match status" value="1"/>
</dbReference>
<keyword evidence="5 12" id="KW-0808">Transferase</keyword>
<dbReference type="InterPro" id="IPR031481">
    <property type="entry name" value="Glyco_tran_10_N"/>
</dbReference>
<evidence type="ECO:0000256" key="5">
    <source>
        <dbReference type="ARBA" id="ARBA00022679"/>
    </source>
</evidence>